<keyword evidence="2" id="KW-0472">Membrane</keyword>
<keyword evidence="4" id="KW-1185">Reference proteome</keyword>
<evidence type="ECO:0000313" key="3">
    <source>
        <dbReference type="EMBL" id="GAA3855194.1"/>
    </source>
</evidence>
<proteinExistence type="predicted"/>
<reference evidence="4" key="1">
    <citation type="journal article" date="2019" name="Int. J. Syst. Evol. Microbiol.">
        <title>The Global Catalogue of Microorganisms (GCM) 10K type strain sequencing project: providing services to taxonomists for standard genome sequencing and annotation.</title>
        <authorList>
            <consortium name="The Broad Institute Genomics Platform"/>
            <consortium name="The Broad Institute Genome Sequencing Center for Infectious Disease"/>
            <person name="Wu L."/>
            <person name="Ma J."/>
        </authorList>
    </citation>
    <scope>NUCLEOTIDE SEQUENCE [LARGE SCALE GENOMIC DNA]</scope>
    <source>
        <strain evidence="4">JCM 16578</strain>
    </source>
</reference>
<evidence type="ECO:0000313" key="4">
    <source>
        <dbReference type="Proteomes" id="UP001501563"/>
    </source>
</evidence>
<feature type="region of interest" description="Disordered" evidence="1">
    <location>
        <begin position="1"/>
        <end position="48"/>
    </location>
</feature>
<organism evidence="3 4">
    <name type="scientific">Streptomyces lannensis</name>
    <dbReference type="NCBI Taxonomy" id="766498"/>
    <lineage>
        <taxon>Bacteria</taxon>
        <taxon>Bacillati</taxon>
        <taxon>Actinomycetota</taxon>
        <taxon>Actinomycetes</taxon>
        <taxon>Kitasatosporales</taxon>
        <taxon>Streptomycetaceae</taxon>
        <taxon>Streptomyces</taxon>
    </lineage>
</organism>
<keyword evidence="2" id="KW-0812">Transmembrane</keyword>
<feature type="transmembrane region" description="Helical" evidence="2">
    <location>
        <begin position="53"/>
        <end position="75"/>
    </location>
</feature>
<feature type="compositionally biased region" description="Basic and acidic residues" evidence="1">
    <location>
        <begin position="98"/>
        <end position="117"/>
    </location>
</feature>
<name>A0ABP7JUB2_9ACTN</name>
<dbReference type="Proteomes" id="UP001501563">
    <property type="component" value="Unassembled WGS sequence"/>
</dbReference>
<protein>
    <submittedName>
        <fullName evidence="3">Uncharacterized protein</fullName>
    </submittedName>
</protein>
<evidence type="ECO:0000256" key="1">
    <source>
        <dbReference type="SAM" id="MobiDB-lite"/>
    </source>
</evidence>
<sequence length="212" mass="22136">MSQQYPQNPQQPGYGYPQQPGQQQPGWAGPGAPQQMWGAPPPQPPKKSSAGKIIGFGCLGVVALFVVIGIVAALAGGGSDSTDNSNKDKAIAAASSDPKAHDSQKAPAKKPAEKPVESNKTQAEQFQACVAKSGTPTEKSAVKHVTKVTGTDKRNDLLDSAEVWTDYTGGFMSDNSGDAKLIATAFTSCYESKNGLVTVYGKDGDMITNANY</sequence>
<feature type="region of interest" description="Disordered" evidence="1">
    <location>
        <begin position="76"/>
        <end position="124"/>
    </location>
</feature>
<comment type="caution">
    <text evidence="3">The sequence shown here is derived from an EMBL/GenBank/DDBJ whole genome shotgun (WGS) entry which is preliminary data.</text>
</comment>
<keyword evidence="2" id="KW-1133">Transmembrane helix</keyword>
<feature type="compositionally biased region" description="Low complexity" evidence="1">
    <location>
        <begin position="1"/>
        <end position="38"/>
    </location>
</feature>
<evidence type="ECO:0000256" key="2">
    <source>
        <dbReference type="SAM" id="Phobius"/>
    </source>
</evidence>
<accession>A0ABP7JUB2</accession>
<dbReference type="EMBL" id="BAAAZA010000004">
    <property type="protein sequence ID" value="GAA3855194.1"/>
    <property type="molecule type" value="Genomic_DNA"/>
</dbReference>
<gene>
    <name evidence="3" type="ORF">GCM10022207_18200</name>
</gene>
<dbReference type="RefSeq" id="WP_345547395.1">
    <property type="nucleotide sequence ID" value="NZ_BAAAZA010000004.1"/>
</dbReference>